<dbReference type="Pfam" id="PF13416">
    <property type="entry name" value="SBP_bac_8"/>
    <property type="match status" value="1"/>
</dbReference>
<dbReference type="Gene3D" id="3.40.190.10">
    <property type="entry name" value="Periplasmic binding protein-like II"/>
    <property type="match status" value="2"/>
</dbReference>
<dbReference type="PANTHER" id="PTHR30222:SF12">
    <property type="entry name" value="NORSPERMIDINE SENSOR"/>
    <property type="match status" value="1"/>
</dbReference>
<keyword evidence="2 5" id="KW-0813">Transport</keyword>
<dbReference type="PIRSF" id="PIRSF019574">
    <property type="entry name" value="Periplasmic_polyamine_BP"/>
    <property type="match status" value="1"/>
</dbReference>
<feature type="chain" id="PRO_5045090289" description="Putrescine-binding periplasmic protein" evidence="6">
    <location>
        <begin position="21"/>
        <end position="365"/>
    </location>
</feature>
<dbReference type="InterPro" id="IPR006059">
    <property type="entry name" value="SBP"/>
</dbReference>
<proteinExistence type="inferred from homology"/>
<evidence type="ECO:0000256" key="2">
    <source>
        <dbReference type="ARBA" id="ARBA00022448"/>
    </source>
</evidence>
<dbReference type="EMBL" id="JAJBZT010000005">
    <property type="protein sequence ID" value="MCB6183936.1"/>
    <property type="molecule type" value="Genomic_DNA"/>
</dbReference>
<evidence type="ECO:0000256" key="1">
    <source>
        <dbReference type="ARBA" id="ARBA00004418"/>
    </source>
</evidence>
<accession>A0ABS8D6Y4</accession>
<keyword evidence="3 6" id="KW-0732">Signal</keyword>
<evidence type="ECO:0000256" key="6">
    <source>
        <dbReference type="SAM" id="SignalP"/>
    </source>
</evidence>
<protein>
    <recommendedName>
        <fullName evidence="5">Putrescine-binding periplasmic protein</fullName>
    </recommendedName>
</protein>
<comment type="subcellular location">
    <subcellularLocation>
        <location evidence="1 5">Periplasm</location>
    </subcellularLocation>
</comment>
<evidence type="ECO:0000256" key="3">
    <source>
        <dbReference type="ARBA" id="ARBA00022729"/>
    </source>
</evidence>
<sequence length="365" mass="39814">MKLRLIAAMVLSGLSAVTQAAEMPELHIFAWADYFAPDALSRFTKETGIKIIYDKFESNEVLQAKLLTGRSGYDVVFPASEFVSKQIAAGLYLPIDKKKLTNYHNLDGNVMGKASDVDPGNRYGVPYVWGTVGVAIRPAAVKAALAGMPMPADPLALLFDARYTSKLKKCGISYLDAATDVGNMALAYQGKSLVGGKFDLTALDAAMKVIQPARADVRLFNSTPIDPVGGGDVCVAMMYSGDAYTAAKRAKEVGSKDTVTYLLPKQVIPAWMDMMAIPKDAPHPDNAHRFINYMMEAKVAAETTNFLSFVNPNGAATAFVRPEIRNDPKIYLPADTIRQLALSVSAPQAYQLKRQQFFYRFKSAK</sequence>
<organism evidence="7 8">
    <name type="scientific">Leeia speluncae</name>
    <dbReference type="NCBI Taxonomy" id="2884804"/>
    <lineage>
        <taxon>Bacteria</taxon>
        <taxon>Pseudomonadati</taxon>
        <taxon>Pseudomonadota</taxon>
        <taxon>Betaproteobacteria</taxon>
        <taxon>Neisseriales</taxon>
        <taxon>Leeiaceae</taxon>
        <taxon>Leeia</taxon>
    </lineage>
</organism>
<comment type="caution">
    <text evidence="7">The sequence shown here is derived from an EMBL/GenBank/DDBJ whole genome shotgun (WGS) entry which is preliminary data.</text>
</comment>
<dbReference type="PRINTS" id="PR00909">
    <property type="entry name" value="SPERMDNBNDNG"/>
</dbReference>
<feature type="signal peptide" evidence="6">
    <location>
        <begin position="1"/>
        <end position="20"/>
    </location>
</feature>
<dbReference type="Proteomes" id="UP001165395">
    <property type="component" value="Unassembled WGS sequence"/>
</dbReference>
<name>A0ABS8D6Y4_9NEIS</name>
<evidence type="ECO:0000313" key="7">
    <source>
        <dbReference type="EMBL" id="MCB6183936.1"/>
    </source>
</evidence>
<gene>
    <name evidence="7" type="ORF">LIN78_10310</name>
</gene>
<reference evidence="7" key="1">
    <citation type="submission" date="2021-10" db="EMBL/GenBank/DDBJ databases">
        <title>The complete genome sequence of Leeia sp. TBRC 13508.</title>
        <authorList>
            <person name="Charoenyingcharoen P."/>
            <person name="Yukphan P."/>
        </authorList>
    </citation>
    <scope>NUCLEOTIDE SEQUENCE</scope>
    <source>
        <strain evidence="7">TBRC 13508</strain>
    </source>
</reference>
<keyword evidence="4 5" id="KW-0574">Periplasm</keyword>
<keyword evidence="8" id="KW-1185">Reference proteome</keyword>
<dbReference type="InterPro" id="IPR001188">
    <property type="entry name" value="Sperm_putr-bd"/>
</dbReference>
<dbReference type="RefSeq" id="WP_227180718.1">
    <property type="nucleotide sequence ID" value="NZ_JAJBZT010000005.1"/>
</dbReference>
<dbReference type="SUPFAM" id="SSF53850">
    <property type="entry name" value="Periplasmic binding protein-like II"/>
    <property type="match status" value="1"/>
</dbReference>
<comment type="function">
    <text evidence="5">Required for the activity of the bacterial periplasmic transport system of putrescine.</text>
</comment>
<dbReference type="PANTHER" id="PTHR30222">
    <property type="entry name" value="SPERMIDINE/PUTRESCINE-BINDING PERIPLASMIC PROTEIN"/>
    <property type="match status" value="1"/>
</dbReference>
<evidence type="ECO:0000256" key="4">
    <source>
        <dbReference type="ARBA" id="ARBA00022764"/>
    </source>
</evidence>
<evidence type="ECO:0000313" key="8">
    <source>
        <dbReference type="Proteomes" id="UP001165395"/>
    </source>
</evidence>
<evidence type="ECO:0000256" key="5">
    <source>
        <dbReference type="PIRNR" id="PIRNR019574"/>
    </source>
</evidence>
<comment type="similarity">
    <text evidence="5">Belongs to the bacterial solute-binding protein PotD/PotF family.</text>
</comment>